<organism evidence="1 2">
    <name type="scientific">Kitasatospora paracochleata</name>
    <dbReference type="NCBI Taxonomy" id="58354"/>
    <lineage>
        <taxon>Bacteria</taxon>
        <taxon>Bacillati</taxon>
        <taxon>Actinomycetota</taxon>
        <taxon>Actinomycetes</taxon>
        <taxon>Kitasatosporales</taxon>
        <taxon>Streptomycetaceae</taxon>
        <taxon>Kitasatospora</taxon>
    </lineage>
</organism>
<dbReference type="RefSeq" id="WP_253802238.1">
    <property type="nucleotide sequence ID" value="NZ_BAAAUB010000052.1"/>
</dbReference>
<reference evidence="1 2" key="1">
    <citation type="submission" date="2022-06" db="EMBL/GenBank/DDBJ databases">
        <title>Sequencing the genomes of 1000 actinobacteria strains.</title>
        <authorList>
            <person name="Klenk H.-P."/>
        </authorList>
    </citation>
    <scope>NUCLEOTIDE SEQUENCE [LARGE SCALE GENOMIC DNA]</scope>
    <source>
        <strain evidence="1 2">DSM 41656</strain>
    </source>
</reference>
<dbReference type="EMBL" id="JAMZDX010000006">
    <property type="protein sequence ID" value="MCP2312822.1"/>
    <property type="molecule type" value="Genomic_DNA"/>
</dbReference>
<name>A0ABT1J5V9_9ACTN</name>
<evidence type="ECO:0000313" key="1">
    <source>
        <dbReference type="EMBL" id="MCP2312822.1"/>
    </source>
</evidence>
<proteinExistence type="predicted"/>
<protein>
    <recommendedName>
        <fullName evidence="3">SnoaL-like protein</fullName>
    </recommendedName>
</protein>
<accession>A0ABT1J5V9</accession>
<evidence type="ECO:0000313" key="2">
    <source>
        <dbReference type="Proteomes" id="UP001206483"/>
    </source>
</evidence>
<sequence>MSDANSGQNPEIREFAQNWFDLLSRHDPVAELLPLVVDEGLDMAFPERTLRSHADFRDWYAVVGEAFADQSHTLEAFSATEADGRVDIELAVVWAAKHVEDGVRRAFRVEQSWQLARTPGTGALRIARYRVGTLTPVEDAG</sequence>
<evidence type="ECO:0008006" key="3">
    <source>
        <dbReference type="Google" id="ProtNLM"/>
    </source>
</evidence>
<dbReference type="CDD" id="cd00531">
    <property type="entry name" value="NTF2_like"/>
    <property type="match status" value="1"/>
</dbReference>
<keyword evidence="2" id="KW-1185">Reference proteome</keyword>
<comment type="caution">
    <text evidence="1">The sequence shown here is derived from an EMBL/GenBank/DDBJ whole genome shotgun (WGS) entry which is preliminary data.</text>
</comment>
<dbReference type="SUPFAM" id="SSF54427">
    <property type="entry name" value="NTF2-like"/>
    <property type="match status" value="1"/>
</dbReference>
<dbReference type="Proteomes" id="UP001206483">
    <property type="component" value="Unassembled WGS sequence"/>
</dbReference>
<dbReference type="InterPro" id="IPR032710">
    <property type="entry name" value="NTF2-like_dom_sf"/>
</dbReference>
<gene>
    <name evidence="1" type="ORF">FHR36_006003</name>
</gene>